<protein>
    <submittedName>
        <fullName evidence="1">Uncharacterized protein</fullName>
    </submittedName>
</protein>
<dbReference type="AlphaFoldDB" id="A0A843UFP8"/>
<evidence type="ECO:0000313" key="2">
    <source>
        <dbReference type="Proteomes" id="UP000652761"/>
    </source>
</evidence>
<organism evidence="1 2">
    <name type="scientific">Colocasia esculenta</name>
    <name type="common">Wild taro</name>
    <name type="synonym">Arum esculentum</name>
    <dbReference type="NCBI Taxonomy" id="4460"/>
    <lineage>
        <taxon>Eukaryota</taxon>
        <taxon>Viridiplantae</taxon>
        <taxon>Streptophyta</taxon>
        <taxon>Embryophyta</taxon>
        <taxon>Tracheophyta</taxon>
        <taxon>Spermatophyta</taxon>
        <taxon>Magnoliopsida</taxon>
        <taxon>Liliopsida</taxon>
        <taxon>Araceae</taxon>
        <taxon>Aroideae</taxon>
        <taxon>Colocasieae</taxon>
        <taxon>Colocasia</taxon>
    </lineage>
</organism>
<accession>A0A843UFP8</accession>
<proteinExistence type="predicted"/>
<gene>
    <name evidence="1" type="ORF">Taro_013257</name>
</gene>
<comment type="caution">
    <text evidence="1">The sequence shown here is derived from an EMBL/GenBank/DDBJ whole genome shotgun (WGS) entry which is preliminary data.</text>
</comment>
<keyword evidence="2" id="KW-1185">Reference proteome</keyword>
<evidence type="ECO:0000313" key="1">
    <source>
        <dbReference type="EMBL" id="MQL80804.1"/>
    </source>
</evidence>
<dbReference type="Proteomes" id="UP000652761">
    <property type="component" value="Unassembled WGS sequence"/>
</dbReference>
<name>A0A843UFP8_COLES</name>
<reference evidence="1" key="1">
    <citation type="submission" date="2017-07" db="EMBL/GenBank/DDBJ databases">
        <title>Taro Niue Genome Assembly and Annotation.</title>
        <authorList>
            <person name="Atibalentja N."/>
            <person name="Keating K."/>
            <person name="Fields C.J."/>
        </authorList>
    </citation>
    <scope>NUCLEOTIDE SEQUENCE</scope>
    <source>
        <strain evidence="1">Niue_2</strain>
        <tissue evidence="1">Leaf</tissue>
    </source>
</reference>
<sequence length="143" mass="15676">MAITRAQAEASNMIEEFLDCMTHPLEEKSCELVVEVPSGEFMLTSSYIDEAPVVIGGNQMPDDSNVTSRVFRILVDPVLSGCDGYREANVVCVWYVCVFQGLLGDSLGLQHPRVLSLSSRQGGVSRSERDRGGRRILVIALGR</sequence>
<dbReference type="EMBL" id="NMUH01000526">
    <property type="protein sequence ID" value="MQL80804.1"/>
    <property type="molecule type" value="Genomic_DNA"/>
</dbReference>